<name>A0A369MRN7_EGGLN</name>
<accession>A0A369MRN7</accession>
<evidence type="ECO:0000313" key="2">
    <source>
        <dbReference type="EMBL" id="RDB76284.1"/>
    </source>
</evidence>
<evidence type="ECO:0008006" key="6">
    <source>
        <dbReference type="Google" id="ProtNLM"/>
    </source>
</evidence>
<evidence type="ECO:0000313" key="4">
    <source>
        <dbReference type="Proteomes" id="UP000253752"/>
    </source>
</evidence>
<evidence type="ECO:0000256" key="1">
    <source>
        <dbReference type="SAM" id="MobiDB-lite"/>
    </source>
</evidence>
<comment type="caution">
    <text evidence="2">The sequence shown here is derived from an EMBL/GenBank/DDBJ whole genome shotgun (WGS) entry which is preliminary data.</text>
</comment>
<feature type="compositionally biased region" description="Polar residues" evidence="1">
    <location>
        <begin position="120"/>
        <end position="139"/>
    </location>
</feature>
<proteinExistence type="predicted"/>
<dbReference type="EMBL" id="PPTX01000022">
    <property type="protein sequence ID" value="RDB76284.1"/>
    <property type="molecule type" value="Genomic_DNA"/>
</dbReference>
<reference evidence="4 5" key="1">
    <citation type="journal article" date="2018" name="Elife">
        <title>Discovery and characterization of a prevalent human gut bacterial enzyme sufficient for the inactivation of a family of plant toxins.</title>
        <authorList>
            <person name="Koppel N."/>
            <person name="Bisanz J.E."/>
            <person name="Pandelia M.E."/>
            <person name="Turnbaugh P.J."/>
            <person name="Balskus E.P."/>
        </authorList>
    </citation>
    <scope>NUCLEOTIDE SEQUENCE [LARGE SCALE GENOMIC DNA]</scope>
    <source>
        <strain evidence="3 5">16A</strain>
        <strain evidence="2 4">MR1 #12</strain>
    </source>
</reference>
<dbReference type="EMBL" id="PPUQ01000005">
    <property type="protein sequence ID" value="RDC39661.1"/>
    <property type="molecule type" value="Genomic_DNA"/>
</dbReference>
<organism evidence="2 4">
    <name type="scientific">Eggerthella lenta</name>
    <name type="common">Eubacterium lentum</name>
    <dbReference type="NCBI Taxonomy" id="84112"/>
    <lineage>
        <taxon>Bacteria</taxon>
        <taxon>Bacillati</taxon>
        <taxon>Actinomycetota</taxon>
        <taxon>Coriobacteriia</taxon>
        <taxon>Eggerthellales</taxon>
        <taxon>Eggerthellaceae</taxon>
        <taxon>Eggerthella</taxon>
    </lineage>
</organism>
<sequence length="172" mass="18975">MANEDVAWGYELENYINIGTPEAPKWVKATELLSWEQSGESKTYEPAWIDRKTPPTLTYGRSCSINMEKDTVRDGELDEWIFKHRNDLDVPCEIAKVYTWKLDEAGKALADKAAFKFTANPHSNSNQGQPVTSAGTFNMSDEAWSEGTWDASAKAFAPAGQAPSVPEAGPQG</sequence>
<dbReference type="Proteomes" id="UP000253915">
    <property type="component" value="Unassembled WGS sequence"/>
</dbReference>
<evidence type="ECO:0000313" key="5">
    <source>
        <dbReference type="Proteomes" id="UP000253915"/>
    </source>
</evidence>
<evidence type="ECO:0000313" key="3">
    <source>
        <dbReference type="EMBL" id="RDC39661.1"/>
    </source>
</evidence>
<dbReference type="AlphaFoldDB" id="A0A369MRN7"/>
<gene>
    <name evidence="3" type="ORF">C1853_05180</name>
    <name evidence="2" type="ORF">C1872_12640</name>
</gene>
<dbReference type="RefSeq" id="WP_114516596.1">
    <property type="nucleotide sequence ID" value="NZ_AP025575.1"/>
</dbReference>
<feature type="region of interest" description="Disordered" evidence="1">
    <location>
        <begin position="119"/>
        <end position="172"/>
    </location>
</feature>
<dbReference type="Proteomes" id="UP000253752">
    <property type="component" value="Unassembled WGS sequence"/>
</dbReference>
<protein>
    <recommendedName>
        <fullName evidence="6">Phage tail protein</fullName>
    </recommendedName>
</protein>